<gene>
    <name evidence="2" type="ORF">SDRG_00217</name>
</gene>
<evidence type="ECO:0000313" key="2">
    <source>
        <dbReference type="EMBL" id="EQC42484.1"/>
    </source>
</evidence>
<dbReference type="GeneID" id="19940944"/>
<dbReference type="EMBL" id="JH767132">
    <property type="protein sequence ID" value="EQC42484.1"/>
    <property type="molecule type" value="Genomic_DNA"/>
</dbReference>
<protein>
    <submittedName>
        <fullName evidence="2">Uncharacterized protein</fullName>
    </submittedName>
</protein>
<organism evidence="2 3">
    <name type="scientific">Saprolegnia diclina (strain VS20)</name>
    <dbReference type="NCBI Taxonomy" id="1156394"/>
    <lineage>
        <taxon>Eukaryota</taxon>
        <taxon>Sar</taxon>
        <taxon>Stramenopiles</taxon>
        <taxon>Oomycota</taxon>
        <taxon>Saprolegniomycetes</taxon>
        <taxon>Saprolegniales</taxon>
        <taxon>Saprolegniaceae</taxon>
        <taxon>Saprolegnia</taxon>
    </lineage>
</organism>
<dbReference type="Proteomes" id="UP000030762">
    <property type="component" value="Unassembled WGS sequence"/>
</dbReference>
<evidence type="ECO:0000256" key="1">
    <source>
        <dbReference type="SAM" id="Phobius"/>
    </source>
</evidence>
<keyword evidence="1" id="KW-0472">Membrane</keyword>
<dbReference type="AlphaFoldDB" id="T0QWA9"/>
<dbReference type="InParanoid" id="T0QWA9"/>
<keyword evidence="1" id="KW-0812">Transmembrane</keyword>
<sequence length="460" mass="50280">MQIQVRPSVATGPGISCTFSPQRFHCLGRRLVELGGMLSVVVSIGISTCALAIFASYLETDFFVPNFSSATPILVAILNHHLALSRSGAIDVLAPQSAFVPSLQGASPAYPRLIMYQELTRLLDGVRGLRRLGATQVVKMVSPYCWADLNKTYELAYTTKRQARCALYEATNGAVHLETVLRNIDFSGFLDATQGLFLSTIAHPIAQSGSAGAAWLSTLETHVWTPEADEVALWASYGLERYTLQYGTGISIGVSESIWVETALGQILSLPLKTISTTNRWTFRTTKVLYNLLYNDLYAIGSNQSLVRGTTNYFGDVDASQIEAFAMQPPLKPVQQAIHNNLGPFGSIDVKWVPPPPRLLTAVQAFEATLVAALVTSTTMPSVDMSRETLLVTPRRWLNRELGFVSGNPMCTLGRPQSFVQQTFRFDDVCGSQAPLTLEWHSFNAVFALWLLGGSVSTTD</sequence>
<name>T0QWA9_SAPDV</name>
<evidence type="ECO:0000313" key="3">
    <source>
        <dbReference type="Proteomes" id="UP000030762"/>
    </source>
</evidence>
<keyword evidence="3" id="KW-1185">Reference proteome</keyword>
<reference evidence="2 3" key="1">
    <citation type="submission" date="2012-04" db="EMBL/GenBank/DDBJ databases">
        <title>The Genome Sequence of Saprolegnia declina VS20.</title>
        <authorList>
            <consortium name="The Broad Institute Genome Sequencing Platform"/>
            <person name="Russ C."/>
            <person name="Nusbaum C."/>
            <person name="Tyler B."/>
            <person name="van West P."/>
            <person name="Dieguez-Uribeondo J."/>
            <person name="de Bruijn I."/>
            <person name="Tripathy S."/>
            <person name="Jiang R."/>
            <person name="Young S.K."/>
            <person name="Zeng Q."/>
            <person name="Gargeya S."/>
            <person name="Fitzgerald M."/>
            <person name="Haas B."/>
            <person name="Abouelleil A."/>
            <person name="Alvarado L."/>
            <person name="Arachchi H.M."/>
            <person name="Berlin A."/>
            <person name="Chapman S.B."/>
            <person name="Goldberg J."/>
            <person name="Griggs A."/>
            <person name="Gujja S."/>
            <person name="Hansen M."/>
            <person name="Howarth C."/>
            <person name="Imamovic A."/>
            <person name="Larimer J."/>
            <person name="McCowen C."/>
            <person name="Montmayeur A."/>
            <person name="Murphy C."/>
            <person name="Neiman D."/>
            <person name="Pearson M."/>
            <person name="Priest M."/>
            <person name="Roberts A."/>
            <person name="Saif S."/>
            <person name="Shea T."/>
            <person name="Sisk P."/>
            <person name="Sykes S."/>
            <person name="Wortman J."/>
            <person name="Nusbaum C."/>
            <person name="Birren B."/>
        </authorList>
    </citation>
    <scope>NUCLEOTIDE SEQUENCE [LARGE SCALE GENOMIC DNA]</scope>
    <source>
        <strain evidence="2 3">VS20</strain>
    </source>
</reference>
<dbReference type="RefSeq" id="XP_008603907.1">
    <property type="nucleotide sequence ID" value="XM_008605685.1"/>
</dbReference>
<dbReference type="VEuPathDB" id="FungiDB:SDRG_00217"/>
<proteinExistence type="predicted"/>
<accession>T0QWA9</accession>
<feature type="transmembrane region" description="Helical" evidence="1">
    <location>
        <begin position="31"/>
        <end position="58"/>
    </location>
</feature>
<dbReference type="OrthoDB" id="10502558at2759"/>
<keyword evidence="1" id="KW-1133">Transmembrane helix</keyword>